<sequence length="553" mass="61618">MSEENIGKRDLKSLESEQKYDFRKSLAWDSAFSTSSGILEVEDLFDSSNSWHIQNGCDMLGPEQDQHLSVNYLKPEIKTVTDEFNLRKSLAWDSAFFTSEGILNHEELSLLNKGPKKSEIDMFPRIEELWISSDSNCTIDSDGSSLASLEVSMHQSRVAPSTVALSSRNIQKVYSTKRMNGDGVSKLKVKSRPTSTMQTIKNNQPERTTKEQSVPPSSMTCSSDNNSSCTSLSWEFSSLSSQSCMNGSNGLCSPYRKLSTRQSSPEFSIVKNDTPNSNSSKHRTTNKITPEDCCHQTCSSVKKNCCCISPLVSIEGFSPASSMSESNSFHDDKGIMCSNPCSEVKGTHSVSFDASRNLKPSGLRMPSPKIGFFDVDNLLMSIENGGNKSHSKAFSKLQSGQKLKDVGITRTCAWKTRNSTISKTIKFSRGAVSKAEEGKDCLRNDEKIVNVMRAHEPELERQTCAKIDKRGVGSKILREREEQSCLKGKKLLLKEQTRANTIHTGNDQHPHTLHESEKENLIGFENELEQVRKHDVRGDVVIEFVDKNCQSEK</sequence>
<dbReference type="EMBL" id="KN652178">
    <property type="protein sequence ID" value="KHN29792.1"/>
    <property type="molecule type" value="Genomic_DNA"/>
</dbReference>
<dbReference type="PANTHER" id="PTHR33737">
    <property type="entry name" value="OS05G0121800 PROTEIN"/>
    <property type="match status" value="1"/>
</dbReference>
<feature type="region of interest" description="Disordered" evidence="1">
    <location>
        <begin position="181"/>
        <end position="223"/>
    </location>
</feature>
<gene>
    <name evidence="2" type="ORF">glysoja_049415</name>
</gene>
<dbReference type="Proteomes" id="UP000053555">
    <property type="component" value="Unassembled WGS sequence"/>
</dbReference>
<dbReference type="InterPro" id="IPR045882">
    <property type="entry name" value="GPT1/2"/>
</dbReference>
<feature type="compositionally biased region" description="Polar residues" evidence="1">
    <location>
        <begin position="192"/>
        <end position="216"/>
    </location>
</feature>
<accession>A0A0B2RD59</accession>
<dbReference type="AlphaFoldDB" id="A0A0B2RD59"/>
<evidence type="ECO:0000256" key="1">
    <source>
        <dbReference type="SAM" id="MobiDB-lite"/>
    </source>
</evidence>
<reference evidence="2" key="1">
    <citation type="submission" date="2014-07" db="EMBL/GenBank/DDBJ databases">
        <title>Identification of a novel salt tolerance gene in wild soybean by whole-genome sequencing.</title>
        <authorList>
            <person name="Lam H.-M."/>
            <person name="Qi X."/>
            <person name="Li M.-W."/>
            <person name="Liu X."/>
            <person name="Xie M."/>
            <person name="Ni M."/>
            <person name="Xu X."/>
        </authorList>
    </citation>
    <scope>NUCLEOTIDE SEQUENCE [LARGE SCALE GENOMIC DNA]</scope>
    <source>
        <tissue evidence="2">Root</tissue>
    </source>
</reference>
<proteinExistence type="predicted"/>
<dbReference type="PANTHER" id="PTHR33737:SF23">
    <property type="entry name" value="DUF3741 DOMAIN-CONTAINING PROTEIN"/>
    <property type="match status" value="1"/>
</dbReference>
<organism evidence="2">
    <name type="scientific">Glycine soja</name>
    <name type="common">Wild soybean</name>
    <dbReference type="NCBI Taxonomy" id="3848"/>
    <lineage>
        <taxon>Eukaryota</taxon>
        <taxon>Viridiplantae</taxon>
        <taxon>Streptophyta</taxon>
        <taxon>Embryophyta</taxon>
        <taxon>Tracheophyta</taxon>
        <taxon>Spermatophyta</taxon>
        <taxon>Magnoliopsida</taxon>
        <taxon>eudicotyledons</taxon>
        <taxon>Gunneridae</taxon>
        <taxon>Pentapetalae</taxon>
        <taxon>rosids</taxon>
        <taxon>fabids</taxon>
        <taxon>Fabales</taxon>
        <taxon>Fabaceae</taxon>
        <taxon>Papilionoideae</taxon>
        <taxon>50 kb inversion clade</taxon>
        <taxon>NPAAA clade</taxon>
        <taxon>indigoferoid/millettioid clade</taxon>
        <taxon>Phaseoleae</taxon>
        <taxon>Glycine</taxon>
        <taxon>Glycine subgen. Soja</taxon>
    </lineage>
</organism>
<protein>
    <submittedName>
        <fullName evidence="2">Uncharacterized protein</fullName>
    </submittedName>
</protein>
<name>A0A0B2RD59_GLYSO</name>
<feature type="region of interest" description="Disordered" evidence="1">
    <location>
        <begin position="263"/>
        <end position="286"/>
    </location>
</feature>
<evidence type="ECO:0000313" key="2">
    <source>
        <dbReference type="EMBL" id="KHN29792.1"/>
    </source>
</evidence>
<dbReference type="GO" id="GO:0008017">
    <property type="term" value="F:microtubule binding"/>
    <property type="evidence" value="ECO:0007669"/>
    <property type="project" value="InterPro"/>
</dbReference>
<feature type="compositionally biased region" description="Polar residues" evidence="1">
    <location>
        <begin position="263"/>
        <end position="279"/>
    </location>
</feature>